<evidence type="ECO:0000256" key="2">
    <source>
        <dbReference type="ARBA" id="ARBA00022801"/>
    </source>
</evidence>
<evidence type="ECO:0000259" key="5">
    <source>
        <dbReference type="Pfam" id="PF20789"/>
    </source>
</evidence>
<proteinExistence type="inferred from homology"/>
<dbReference type="InterPro" id="IPR029069">
    <property type="entry name" value="HotDog_dom_sf"/>
</dbReference>
<dbReference type="GO" id="GO:0047617">
    <property type="term" value="F:fatty acyl-CoA hydrolase activity"/>
    <property type="evidence" value="ECO:0007669"/>
    <property type="project" value="InterPro"/>
</dbReference>
<evidence type="ECO:0000313" key="7">
    <source>
        <dbReference type="WBParaSite" id="L893_g3583.t1"/>
    </source>
</evidence>
<dbReference type="SUPFAM" id="SSF54637">
    <property type="entry name" value="Thioesterase/thiol ester dehydrase-isomerase"/>
    <property type="match status" value="2"/>
</dbReference>
<dbReference type="Pfam" id="PF13622">
    <property type="entry name" value="4HBT_3"/>
    <property type="match status" value="1"/>
</dbReference>
<dbReference type="InterPro" id="IPR049449">
    <property type="entry name" value="TesB_ACOT8-like_N"/>
</dbReference>
<dbReference type="PANTHER" id="PTHR11066">
    <property type="entry name" value="ACYL-COA THIOESTERASE"/>
    <property type="match status" value="1"/>
</dbReference>
<dbReference type="Pfam" id="PF20789">
    <property type="entry name" value="4HBT_3C"/>
    <property type="match status" value="1"/>
</dbReference>
<name>A0A1I8A9D3_9BILA</name>
<dbReference type="AlphaFoldDB" id="A0A1I8A9D3"/>
<comment type="similarity">
    <text evidence="1">Belongs to the C/M/P thioester hydrolase family.</text>
</comment>
<feature type="domain" description="Acyl-CoA thioesterase-like C-terminal" evidence="5">
    <location>
        <begin position="177"/>
        <end position="310"/>
    </location>
</feature>
<dbReference type="InterPro" id="IPR003703">
    <property type="entry name" value="Acyl_CoA_thio"/>
</dbReference>
<keyword evidence="2" id="KW-0378">Hydrolase</keyword>
<evidence type="ECO:0000256" key="1">
    <source>
        <dbReference type="ARBA" id="ARBA00006538"/>
    </source>
</evidence>
<reference evidence="7" key="1">
    <citation type="submission" date="2016-11" db="UniProtKB">
        <authorList>
            <consortium name="WormBaseParasite"/>
        </authorList>
    </citation>
    <scope>IDENTIFICATION</scope>
</reference>
<feature type="region of interest" description="Disordered" evidence="3">
    <location>
        <begin position="1"/>
        <end position="44"/>
    </location>
</feature>
<evidence type="ECO:0000313" key="6">
    <source>
        <dbReference type="Proteomes" id="UP000095287"/>
    </source>
</evidence>
<dbReference type="CDD" id="cd03444">
    <property type="entry name" value="Thioesterase_II_repeat1"/>
    <property type="match status" value="1"/>
</dbReference>
<dbReference type="GO" id="GO:0005782">
    <property type="term" value="C:peroxisomal matrix"/>
    <property type="evidence" value="ECO:0007669"/>
    <property type="project" value="UniProtKB-SubCell"/>
</dbReference>
<dbReference type="InterPro" id="IPR049450">
    <property type="entry name" value="ACOT8-like_C"/>
</dbReference>
<dbReference type="PANTHER" id="PTHR11066:SF37">
    <property type="entry name" value="ACYL-COA THIOESTERASE II"/>
    <property type="match status" value="1"/>
</dbReference>
<dbReference type="Proteomes" id="UP000095287">
    <property type="component" value="Unplaced"/>
</dbReference>
<feature type="compositionally biased region" description="Polar residues" evidence="3">
    <location>
        <begin position="1"/>
        <end position="17"/>
    </location>
</feature>
<dbReference type="GO" id="GO:0009062">
    <property type="term" value="P:fatty acid catabolic process"/>
    <property type="evidence" value="ECO:0007669"/>
    <property type="project" value="TreeGrafter"/>
</dbReference>
<protein>
    <submittedName>
        <fullName evidence="7">Acyl-CoA thioesterase</fullName>
    </submittedName>
</protein>
<feature type="domain" description="Acyl-CoA thioesterase-like N-terminal HotDog" evidence="4">
    <location>
        <begin position="72"/>
        <end position="149"/>
    </location>
</feature>
<dbReference type="WBParaSite" id="L893_g3583.t1">
    <property type="protein sequence ID" value="L893_g3583.t1"/>
    <property type="gene ID" value="L893_g3583"/>
</dbReference>
<evidence type="ECO:0000259" key="4">
    <source>
        <dbReference type="Pfam" id="PF13622"/>
    </source>
</evidence>
<dbReference type="GO" id="GO:0006637">
    <property type="term" value="P:acyl-CoA metabolic process"/>
    <property type="evidence" value="ECO:0007669"/>
    <property type="project" value="InterPro"/>
</dbReference>
<keyword evidence="6" id="KW-1185">Reference proteome</keyword>
<dbReference type="Gene3D" id="2.40.160.210">
    <property type="entry name" value="Acyl-CoA thioesterase, double hotdog domain"/>
    <property type="match status" value="1"/>
</dbReference>
<accession>A0A1I8A9D3</accession>
<dbReference type="InterPro" id="IPR042171">
    <property type="entry name" value="Acyl-CoA_hotdog"/>
</dbReference>
<sequence length="324" mass="36458">MCSSQQLATPEQTTVLHRSTHISRPPSPSRRCLSTSEMETPLDPSLTRHWTNVEKVAEGTYQGKCVAPRADGRVFGGHVLAQSLAAAYDSAPEGFALDSTHCYFIRGGDEKVTIIYNVKTIRNGRSFAIRFVEALQNSNVIFMAQFSFQKRTSFSSVTMTPTFPSVPPPESLETEASRWILRMSPQLEVRPCDPAVYKKQKSATKQCIWMRYRVPVDQNDSKLSHSTLAYMSDICMGDTGTIFFPKGTKINLLTSMDHSLWLHRDRFDVNEWILYEQECSAYSRNRSIIHGRLWSRDGRLLMSTSQEALVYTDGNGPGAPASKL</sequence>
<dbReference type="CDD" id="cd03445">
    <property type="entry name" value="Thioesterase_II_repeat2"/>
    <property type="match status" value="1"/>
</dbReference>
<organism evidence="6 7">
    <name type="scientific">Steinernema glaseri</name>
    <dbReference type="NCBI Taxonomy" id="37863"/>
    <lineage>
        <taxon>Eukaryota</taxon>
        <taxon>Metazoa</taxon>
        <taxon>Ecdysozoa</taxon>
        <taxon>Nematoda</taxon>
        <taxon>Chromadorea</taxon>
        <taxon>Rhabditida</taxon>
        <taxon>Tylenchina</taxon>
        <taxon>Panagrolaimomorpha</taxon>
        <taxon>Strongyloidoidea</taxon>
        <taxon>Steinernematidae</taxon>
        <taxon>Steinernema</taxon>
    </lineage>
</organism>
<evidence type="ECO:0000256" key="3">
    <source>
        <dbReference type="SAM" id="MobiDB-lite"/>
    </source>
</evidence>